<dbReference type="PANTHER" id="PTHR24121">
    <property type="entry name" value="NO MECHANORECEPTOR POTENTIAL C, ISOFORM D-RELATED"/>
    <property type="match status" value="1"/>
</dbReference>
<feature type="compositionally biased region" description="Basic and acidic residues" evidence="5">
    <location>
        <begin position="32"/>
        <end position="43"/>
    </location>
</feature>
<accession>A0A1X7VHD8</accession>
<dbReference type="Proteomes" id="UP000007879">
    <property type="component" value="Unassembled WGS sequence"/>
</dbReference>
<dbReference type="Gene3D" id="3.40.50.300">
    <property type="entry name" value="P-loop containing nucleotide triphosphate hydrolases"/>
    <property type="match status" value="1"/>
</dbReference>
<dbReference type="PROSITE" id="PS50088">
    <property type="entry name" value="ANK_REPEAT"/>
    <property type="match status" value="6"/>
</dbReference>
<evidence type="ECO:0000313" key="7">
    <source>
        <dbReference type="EnsemblMetazoa" id="Aqu2.1.39199_001"/>
    </source>
</evidence>
<name>A0A1X7VHD8_AMPQE</name>
<dbReference type="SUPFAM" id="SSF52540">
    <property type="entry name" value="P-loop containing nucleoside triphosphate hydrolases"/>
    <property type="match status" value="1"/>
</dbReference>
<dbReference type="InterPro" id="IPR027417">
    <property type="entry name" value="P-loop_NTPase"/>
</dbReference>
<dbReference type="InterPro" id="IPR002110">
    <property type="entry name" value="Ankyrin_rpt"/>
</dbReference>
<dbReference type="Gene3D" id="3.30.70.1390">
    <property type="entry name" value="ROC domain from the Parkinson's disease-associated leucine-rich repeat kinase 2"/>
    <property type="match status" value="1"/>
</dbReference>
<dbReference type="InterPro" id="IPR020859">
    <property type="entry name" value="ROC"/>
</dbReference>
<gene>
    <name evidence="7" type="primary">109580389</name>
</gene>
<evidence type="ECO:0000256" key="3">
    <source>
        <dbReference type="ARBA" id="ARBA00022741"/>
    </source>
</evidence>
<keyword evidence="2" id="KW-0677">Repeat</keyword>
<keyword evidence="8" id="KW-1185">Reference proteome</keyword>
<evidence type="ECO:0000256" key="5">
    <source>
        <dbReference type="SAM" id="MobiDB-lite"/>
    </source>
</evidence>
<dbReference type="EnsemblMetazoa" id="Aqu2.1.39199_001">
    <property type="protein sequence ID" value="Aqu2.1.39199_001"/>
    <property type="gene ID" value="Aqu2.1.39199"/>
</dbReference>
<reference evidence="7" key="2">
    <citation type="submission" date="2017-05" db="UniProtKB">
        <authorList>
            <consortium name="EnsemblMetazoa"/>
        </authorList>
    </citation>
    <scope>IDENTIFICATION</scope>
</reference>
<dbReference type="GO" id="GO:0000166">
    <property type="term" value="F:nucleotide binding"/>
    <property type="evidence" value="ECO:0007669"/>
    <property type="project" value="UniProtKB-KW"/>
</dbReference>
<dbReference type="PROSITE" id="PS51424">
    <property type="entry name" value="ROC"/>
    <property type="match status" value="1"/>
</dbReference>
<sequence>MTDPGPSRNRQSRGCSQSISRSQRLVVSAGSHHGDLSTRETRMHNSAIDEPYIRIDYGPGSTGSAIAVDKEIQKKLADACVRGDIEVIDKLIRLGANPNYSNPEGTLKPSLYYASRYGHYHLLVRLIERHNCNAHYKTPRGTTLLHLACLHGHDDIVKYLTASPVHLNPSAKNRLGSTPLHLACVGGHPHIVQYLIENLHCDPKCVGEPDDETPLHTACTKGHLGIMKYLIEVQKCDPFHPTRVGETPLHLASQHGRKEIVEYLITEQHCDPMVIDMRMNTPLHSAAQQNHAGIVRYLVMEQGCNPHARNQENCTPLHLACRYSRIDVVKVLLEEAKISPSISGPDGRTPIQMAYDHEVVKHLIRHGANPKDAQVSIFDGMGIPPQQLEDTIVRILVVGDPNSGKSTLVEALKTPPTRNFIFRTQKSRITDVEPYTAGIIPHEIKNSPDFGHILLFDFAGHSEYYSSHSVVIDSVCVSPPVFVVVVDLSKDEEHIKLRLHFWIQFIENNRPTFVSKPHIVVVGSHDDILQSQSDSSYKHRLINSIEKFSREIIGATTLQFSGFYHVNCQKMSTQTELRKVLVKSCQSLRTHIQDDSLCHAFSVYLFAMFSGRVMVTLREIANVVRQSDSPFPIEYEKLSKLCESLGSKVNVMFIRNSVNLQESTVILEVNILLSKIHGVMFAPQGFKEHRLKSRNGIVTFSRLRKVFDDLDPRVIAQCMQRLEFCQEVQDQSVLDLIRGQHVQQQLESPDDEVEHDGFDEYYFFPCLIDSEHPHKIWSHDSIRGSEFSYYTGWCLQVKENMQLFPARFLHSLLLRLAFNFAAASNDAPNQGQILNRACNLWKNGIHWFSYCGTESYVELREDSQVLVLVMRCLRGAEIDCIKLRAAVIRNILETKSVFIPNIPVNEGLLDPTQLYEYPIASIRHGVVPLYDMSMVLHPLLDVNSSTFDRSHRHCITLDRLLYWDPYMNLGRDILKELFNPAQENVELSDDFILAYSNKVLDWETLAYKVFKLEKGMVEDIKHRANSRSTLLCQRLLNSMMAFELITFGKLRQMLDGFSVFGGRDIIELSRRKW</sequence>
<dbReference type="AlphaFoldDB" id="A0A1X7VHD8"/>
<feature type="repeat" description="ANK" evidence="4">
    <location>
        <begin position="140"/>
        <end position="172"/>
    </location>
</feature>
<protein>
    <recommendedName>
        <fullName evidence="6">Roc domain-containing protein</fullName>
    </recommendedName>
</protein>
<evidence type="ECO:0000259" key="6">
    <source>
        <dbReference type="PROSITE" id="PS51424"/>
    </source>
</evidence>
<dbReference type="Pfam" id="PF12796">
    <property type="entry name" value="Ank_2"/>
    <property type="match status" value="3"/>
</dbReference>
<dbReference type="SUPFAM" id="SSF48403">
    <property type="entry name" value="Ankyrin repeat"/>
    <property type="match status" value="1"/>
</dbReference>
<feature type="domain" description="Roc" evidence="6">
    <location>
        <begin position="386"/>
        <end position="588"/>
    </location>
</feature>
<dbReference type="PANTHER" id="PTHR24121:SF21">
    <property type="entry name" value="ANKYRIN REPEAT FAMILY PROTEIN"/>
    <property type="match status" value="1"/>
</dbReference>
<reference evidence="8" key="1">
    <citation type="journal article" date="2010" name="Nature">
        <title>The Amphimedon queenslandica genome and the evolution of animal complexity.</title>
        <authorList>
            <person name="Srivastava M."/>
            <person name="Simakov O."/>
            <person name="Chapman J."/>
            <person name="Fahey B."/>
            <person name="Gauthier M.E."/>
            <person name="Mitros T."/>
            <person name="Richards G.S."/>
            <person name="Conaco C."/>
            <person name="Dacre M."/>
            <person name="Hellsten U."/>
            <person name="Larroux C."/>
            <person name="Putnam N.H."/>
            <person name="Stanke M."/>
            <person name="Adamska M."/>
            <person name="Darling A."/>
            <person name="Degnan S.M."/>
            <person name="Oakley T.H."/>
            <person name="Plachetzki D.C."/>
            <person name="Zhai Y."/>
            <person name="Adamski M."/>
            <person name="Calcino A."/>
            <person name="Cummins S.F."/>
            <person name="Goodstein D.M."/>
            <person name="Harris C."/>
            <person name="Jackson D.J."/>
            <person name="Leys S.P."/>
            <person name="Shu S."/>
            <person name="Woodcroft B.J."/>
            <person name="Vervoort M."/>
            <person name="Kosik K.S."/>
            <person name="Manning G."/>
            <person name="Degnan B.M."/>
            <person name="Rokhsar D.S."/>
        </authorList>
    </citation>
    <scope>NUCLEOTIDE SEQUENCE [LARGE SCALE GENOMIC DNA]</scope>
</reference>
<dbReference type="Pfam" id="PF08477">
    <property type="entry name" value="Roc"/>
    <property type="match status" value="1"/>
</dbReference>
<proteinExistence type="predicted"/>
<dbReference type="PRINTS" id="PR01415">
    <property type="entry name" value="ANKYRIN"/>
</dbReference>
<comment type="cofactor">
    <cofactor evidence="1">
        <name>Mg(2+)</name>
        <dbReference type="ChEBI" id="CHEBI:18420"/>
    </cofactor>
</comment>
<dbReference type="STRING" id="400682.A0A1X7VHD8"/>
<keyword evidence="3" id="KW-0547">Nucleotide-binding</keyword>
<evidence type="ECO:0000256" key="1">
    <source>
        <dbReference type="ARBA" id="ARBA00001946"/>
    </source>
</evidence>
<keyword evidence="4" id="KW-0040">ANK repeat</keyword>
<dbReference type="KEGG" id="aqu:109580389"/>
<organism evidence="7">
    <name type="scientific">Amphimedon queenslandica</name>
    <name type="common">Sponge</name>
    <dbReference type="NCBI Taxonomy" id="400682"/>
    <lineage>
        <taxon>Eukaryota</taxon>
        <taxon>Metazoa</taxon>
        <taxon>Porifera</taxon>
        <taxon>Demospongiae</taxon>
        <taxon>Heteroscleromorpha</taxon>
        <taxon>Haplosclerida</taxon>
        <taxon>Niphatidae</taxon>
        <taxon>Amphimedon</taxon>
    </lineage>
</organism>
<dbReference type="Pfam" id="PF00023">
    <property type="entry name" value="Ank"/>
    <property type="match status" value="1"/>
</dbReference>
<dbReference type="InParanoid" id="A0A1X7VHD8"/>
<feature type="repeat" description="ANK" evidence="4">
    <location>
        <begin position="278"/>
        <end position="311"/>
    </location>
</feature>
<dbReference type="PROSITE" id="PS50297">
    <property type="entry name" value="ANK_REP_REGION"/>
    <property type="match status" value="5"/>
</dbReference>
<feature type="repeat" description="ANK" evidence="4">
    <location>
        <begin position="312"/>
        <end position="334"/>
    </location>
</feature>
<evidence type="ECO:0000256" key="4">
    <source>
        <dbReference type="PROSITE-ProRule" id="PRU00023"/>
    </source>
</evidence>
<dbReference type="SMART" id="SM00248">
    <property type="entry name" value="ANK"/>
    <property type="match status" value="9"/>
</dbReference>
<feature type="compositionally biased region" description="Polar residues" evidence="5">
    <location>
        <begin position="8"/>
        <end position="25"/>
    </location>
</feature>
<dbReference type="InterPro" id="IPR036770">
    <property type="entry name" value="Ankyrin_rpt-contain_sf"/>
</dbReference>
<dbReference type="OrthoDB" id="7464126at2759"/>
<evidence type="ECO:0000313" key="8">
    <source>
        <dbReference type="Proteomes" id="UP000007879"/>
    </source>
</evidence>
<feature type="repeat" description="ANK" evidence="4">
    <location>
        <begin position="175"/>
        <end position="198"/>
    </location>
</feature>
<dbReference type="EnsemblMetazoa" id="XM_019993468.1">
    <property type="protein sequence ID" value="XP_019849027.1"/>
    <property type="gene ID" value="LOC109580389"/>
</dbReference>
<feature type="repeat" description="ANK" evidence="4">
    <location>
        <begin position="210"/>
        <end position="232"/>
    </location>
</feature>
<evidence type="ECO:0000256" key="2">
    <source>
        <dbReference type="ARBA" id="ARBA00022737"/>
    </source>
</evidence>
<dbReference type="Gene3D" id="1.25.40.20">
    <property type="entry name" value="Ankyrin repeat-containing domain"/>
    <property type="match status" value="2"/>
</dbReference>
<feature type="repeat" description="ANK" evidence="4">
    <location>
        <begin position="244"/>
        <end position="265"/>
    </location>
</feature>
<feature type="region of interest" description="Disordered" evidence="5">
    <location>
        <begin position="1"/>
        <end position="43"/>
    </location>
</feature>